<sequence>MVKGGKNGVNGGSSALHAAGLPSPSTSPQPVAATATAAPLQQHLPPFLNKCYDMVDDPSTNPTVSWSSAGNSFVLWDPLAFVRDLLPKYFKHGNLSSFVRQLNTYGFHKVDPDRWEFANEGFLRGQKNLLKTIVRRKPAQHTVQSAPPQREHSALVQTCVEVGKFGFEEEIESLKRDKAVLMQELVKLRQHQQNSDNELHCVRDRIQVMEQQQQQMLSFLAMAVQNPGFLPQLVQQNGNNWWRVEANKKRRLPAPEQGAHSFEQSPKGQMVKYQAVMTGNFEPFLPPTSNSDVSPELGQLSNGIDDLSINRKDTSFEVDPFYPTGEGSHANIPDDEDVDLDWFQLLASPTPENNQEIYPHNLGFSDFGMDFELPEHEIHLEAPQNLGLPNEHVAVESPTLNNGNKY</sequence>
<keyword evidence="4" id="KW-0805">Transcription regulation</keyword>
<comment type="subunit">
    <text evidence="2">Homotrimer.</text>
</comment>
<dbReference type="Pfam" id="PF00447">
    <property type="entry name" value="HSF_DNA-bind"/>
    <property type="match status" value="1"/>
</dbReference>
<dbReference type="GO" id="GO:0034605">
    <property type="term" value="P:cellular response to heat"/>
    <property type="evidence" value="ECO:0007669"/>
    <property type="project" value="TreeGrafter"/>
</dbReference>
<feature type="compositionally biased region" description="Gly residues" evidence="10">
    <location>
        <begin position="1"/>
        <end position="11"/>
    </location>
</feature>
<evidence type="ECO:0000256" key="7">
    <source>
        <dbReference type="ARBA" id="ARBA00023163"/>
    </source>
</evidence>
<evidence type="ECO:0000256" key="3">
    <source>
        <dbReference type="ARBA" id="ARBA00022553"/>
    </source>
</evidence>
<comment type="similarity">
    <text evidence="9">Belongs to the HSF family.</text>
</comment>
<feature type="compositionally biased region" description="Low complexity" evidence="10">
    <location>
        <begin position="22"/>
        <end position="35"/>
    </location>
</feature>
<evidence type="ECO:0000256" key="8">
    <source>
        <dbReference type="ARBA" id="ARBA00023242"/>
    </source>
</evidence>
<feature type="domain" description="HSF-type DNA-binding" evidence="11">
    <location>
        <begin position="86"/>
        <end position="110"/>
    </location>
</feature>
<evidence type="ECO:0000256" key="4">
    <source>
        <dbReference type="ARBA" id="ARBA00023015"/>
    </source>
</evidence>
<dbReference type="GO" id="GO:0000978">
    <property type="term" value="F:RNA polymerase II cis-regulatory region sequence-specific DNA binding"/>
    <property type="evidence" value="ECO:0007669"/>
    <property type="project" value="TreeGrafter"/>
</dbReference>
<organism evidence="12">
    <name type="scientific">Anthurium amnicola</name>
    <dbReference type="NCBI Taxonomy" id="1678845"/>
    <lineage>
        <taxon>Eukaryota</taxon>
        <taxon>Viridiplantae</taxon>
        <taxon>Streptophyta</taxon>
        <taxon>Embryophyta</taxon>
        <taxon>Tracheophyta</taxon>
        <taxon>Spermatophyta</taxon>
        <taxon>Magnoliopsida</taxon>
        <taxon>Liliopsida</taxon>
        <taxon>Araceae</taxon>
        <taxon>Pothoideae</taxon>
        <taxon>Potheae</taxon>
        <taxon>Anthurium</taxon>
    </lineage>
</organism>
<keyword evidence="8" id="KW-0539">Nucleus</keyword>
<dbReference type="InterPro" id="IPR036390">
    <property type="entry name" value="WH_DNA-bd_sf"/>
</dbReference>
<dbReference type="FunFam" id="1.10.10.10:FF:000057">
    <property type="entry name" value="Heat shock transcription factor 1"/>
    <property type="match status" value="1"/>
</dbReference>
<dbReference type="PANTHER" id="PTHR10015:SF450">
    <property type="entry name" value="HEAT STRESS TRANSCRIPTION FACTOR A-2E"/>
    <property type="match status" value="1"/>
</dbReference>
<protein>
    <submittedName>
        <fullName evidence="12">Heat stress transcription factor A-1b</fullName>
    </submittedName>
</protein>
<evidence type="ECO:0000256" key="5">
    <source>
        <dbReference type="ARBA" id="ARBA00023016"/>
    </source>
</evidence>
<evidence type="ECO:0000256" key="1">
    <source>
        <dbReference type="ARBA" id="ARBA00004123"/>
    </source>
</evidence>
<evidence type="ECO:0000256" key="9">
    <source>
        <dbReference type="RuleBase" id="RU004020"/>
    </source>
</evidence>
<reference evidence="12" key="1">
    <citation type="submission" date="2015-07" db="EMBL/GenBank/DDBJ databases">
        <title>Transcriptome Assembly of Anthurium amnicola.</title>
        <authorList>
            <person name="Suzuki J."/>
        </authorList>
    </citation>
    <scope>NUCLEOTIDE SEQUENCE</scope>
</reference>
<dbReference type="PRINTS" id="PR00056">
    <property type="entry name" value="HSFDOMAIN"/>
</dbReference>
<feature type="region of interest" description="Disordered" evidence="10">
    <location>
        <begin position="1"/>
        <end position="35"/>
    </location>
</feature>
<dbReference type="SUPFAM" id="SSF46785">
    <property type="entry name" value="Winged helix' DNA-binding domain"/>
    <property type="match status" value="1"/>
</dbReference>
<dbReference type="GO" id="GO:0003700">
    <property type="term" value="F:DNA-binding transcription factor activity"/>
    <property type="evidence" value="ECO:0007669"/>
    <property type="project" value="InterPro"/>
</dbReference>
<dbReference type="EMBL" id="GDJX01004042">
    <property type="protein sequence ID" value="JAT63894.1"/>
    <property type="molecule type" value="Transcribed_RNA"/>
</dbReference>
<keyword evidence="3" id="KW-0597">Phosphoprotein</keyword>
<evidence type="ECO:0000256" key="2">
    <source>
        <dbReference type="ARBA" id="ARBA00011233"/>
    </source>
</evidence>
<dbReference type="Gene3D" id="1.10.10.10">
    <property type="entry name" value="Winged helix-like DNA-binding domain superfamily/Winged helix DNA-binding domain"/>
    <property type="match status" value="1"/>
</dbReference>
<name>A0A1D1ZAG9_9ARAE</name>
<dbReference type="GO" id="GO:0005634">
    <property type="term" value="C:nucleus"/>
    <property type="evidence" value="ECO:0007669"/>
    <property type="project" value="UniProtKB-SubCell"/>
</dbReference>
<evidence type="ECO:0000256" key="6">
    <source>
        <dbReference type="ARBA" id="ARBA00023125"/>
    </source>
</evidence>
<dbReference type="PANTHER" id="PTHR10015">
    <property type="entry name" value="HEAT SHOCK TRANSCRIPTION FACTOR"/>
    <property type="match status" value="1"/>
</dbReference>
<keyword evidence="6" id="KW-0238">DNA-binding</keyword>
<gene>
    <name evidence="12" type="primary">HSFA1B_1</name>
    <name evidence="12" type="ORF">g.39043</name>
</gene>
<evidence type="ECO:0000259" key="11">
    <source>
        <dbReference type="PROSITE" id="PS00434"/>
    </source>
</evidence>
<dbReference type="SMART" id="SM00415">
    <property type="entry name" value="HSF"/>
    <property type="match status" value="1"/>
</dbReference>
<dbReference type="InterPro" id="IPR036388">
    <property type="entry name" value="WH-like_DNA-bd_sf"/>
</dbReference>
<keyword evidence="7" id="KW-0804">Transcription</keyword>
<evidence type="ECO:0000256" key="10">
    <source>
        <dbReference type="SAM" id="MobiDB-lite"/>
    </source>
</evidence>
<dbReference type="InterPro" id="IPR000232">
    <property type="entry name" value="HSF_DNA-bd"/>
</dbReference>
<proteinExistence type="inferred from homology"/>
<keyword evidence="5" id="KW-0346">Stress response</keyword>
<dbReference type="AlphaFoldDB" id="A0A1D1ZAG9"/>
<accession>A0A1D1ZAG9</accession>
<evidence type="ECO:0000313" key="12">
    <source>
        <dbReference type="EMBL" id="JAT63894.1"/>
    </source>
</evidence>
<dbReference type="PROSITE" id="PS00434">
    <property type="entry name" value="HSF_DOMAIN"/>
    <property type="match status" value="1"/>
</dbReference>
<comment type="subcellular location">
    <subcellularLocation>
        <location evidence="1">Nucleus</location>
    </subcellularLocation>
</comment>
<dbReference type="GO" id="GO:0006357">
    <property type="term" value="P:regulation of transcription by RNA polymerase II"/>
    <property type="evidence" value="ECO:0007669"/>
    <property type="project" value="TreeGrafter"/>
</dbReference>